<gene>
    <name evidence="5" type="ORF">MJA45_01925</name>
</gene>
<dbReference type="SUPFAM" id="SSF51215">
    <property type="entry name" value="Regulatory protein AraC"/>
    <property type="match status" value="1"/>
</dbReference>
<evidence type="ECO:0000259" key="4">
    <source>
        <dbReference type="PROSITE" id="PS01124"/>
    </source>
</evidence>
<reference evidence="5 6" key="1">
    <citation type="submission" date="2022-02" db="EMBL/GenBank/DDBJ databases">
        <title>Paenibacillus sp. MBLB1776 Whole Genome Shotgun Sequencing.</title>
        <authorList>
            <person name="Hwang C.Y."/>
            <person name="Cho E.-S."/>
            <person name="Seo M.-J."/>
        </authorList>
    </citation>
    <scope>NUCLEOTIDE SEQUENCE [LARGE SCALE GENOMIC DNA]</scope>
    <source>
        <strain evidence="5 6">MBLB1776</strain>
    </source>
</reference>
<organism evidence="5 6">
    <name type="scientific">Paenibacillus aurantius</name>
    <dbReference type="NCBI Taxonomy" id="2918900"/>
    <lineage>
        <taxon>Bacteria</taxon>
        <taxon>Bacillati</taxon>
        <taxon>Bacillota</taxon>
        <taxon>Bacilli</taxon>
        <taxon>Bacillales</taxon>
        <taxon>Paenibacillaceae</taxon>
        <taxon>Paenibacillus</taxon>
    </lineage>
</organism>
<dbReference type="GO" id="GO:0043565">
    <property type="term" value="F:sequence-specific DNA binding"/>
    <property type="evidence" value="ECO:0007669"/>
    <property type="project" value="InterPro"/>
</dbReference>
<keyword evidence="3" id="KW-0804">Transcription</keyword>
<evidence type="ECO:0000313" key="5">
    <source>
        <dbReference type="EMBL" id="WNQ11838.1"/>
    </source>
</evidence>
<dbReference type="Pfam" id="PF02311">
    <property type="entry name" value="AraC_binding"/>
    <property type="match status" value="1"/>
</dbReference>
<dbReference type="Gene3D" id="1.10.10.60">
    <property type="entry name" value="Homeodomain-like"/>
    <property type="match status" value="2"/>
</dbReference>
<dbReference type="Gene3D" id="2.60.120.10">
    <property type="entry name" value="Jelly Rolls"/>
    <property type="match status" value="1"/>
</dbReference>
<evidence type="ECO:0000313" key="6">
    <source>
        <dbReference type="Proteomes" id="UP001305702"/>
    </source>
</evidence>
<dbReference type="SMART" id="SM00342">
    <property type="entry name" value="HTH_ARAC"/>
    <property type="match status" value="1"/>
</dbReference>
<dbReference type="InterPro" id="IPR009057">
    <property type="entry name" value="Homeodomain-like_sf"/>
</dbReference>
<protein>
    <submittedName>
        <fullName evidence="5">AraC family transcriptional regulator</fullName>
    </submittedName>
</protein>
<keyword evidence="6" id="KW-1185">Reference proteome</keyword>
<keyword evidence="2" id="KW-0238">DNA-binding</keyword>
<keyword evidence="1" id="KW-0805">Transcription regulation</keyword>
<dbReference type="PANTHER" id="PTHR43280:SF2">
    <property type="entry name" value="HTH-TYPE TRANSCRIPTIONAL REGULATOR EXSA"/>
    <property type="match status" value="1"/>
</dbReference>
<name>A0AA96LF22_9BACL</name>
<evidence type="ECO:0000256" key="3">
    <source>
        <dbReference type="ARBA" id="ARBA00023163"/>
    </source>
</evidence>
<dbReference type="PANTHER" id="PTHR43280">
    <property type="entry name" value="ARAC-FAMILY TRANSCRIPTIONAL REGULATOR"/>
    <property type="match status" value="1"/>
</dbReference>
<dbReference type="AlphaFoldDB" id="A0AA96LF22"/>
<dbReference type="Proteomes" id="UP001305702">
    <property type="component" value="Chromosome"/>
</dbReference>
<feature type="domain" description="HTH araC/xylS-type" evidence="4">
    <location>
        <begin position="193"/>
        <end position="291"/>
    </location>
</feature>
<dbReference type="SUPFAM" id="SSF46689">
    <property type="entry name" value="Homeodomain-like"/>
    <property type="match status" value="2"/>
</dbReference>
<dbReference type="InterPro" id="IPR014710">
    <property type="entry name" value="RmlC-like_jellyroll"/>
</dbReference>
<dbReference type="KEGG" id="paun:MJA45_01925"/>
<proteinExistence type="predicted"/>
<dbReference type="InterPro" id="IPR037923">
    <property type="entry name" value="HTH-like"/>
</dbReference>
<dbReference type="EMBL" id="CP130318">
    <property type="protein sequence ID" value="WNQ11838.1"/>
    <property type="molecule type" value="Genomic_DNA"/>
</dbReference>
<dbReference type="PROSITE" id="PS01124">
    <property type="entry name" value="HTH_ARAC_FAMILY_2"/>
    <property type="match status" value="1"/>
</dbReference>
<dbReference type="InterPro" id="IPR003313">
    <property type="entry name" value="AraC-bd"/>
</dbReference>
<dbReference type="InterPro" id="IPR018060">
    <property type="entry name" value="HTH_AraC"/>
</dbReference>
<sequence>MTALSELKENTELKGRTFPINVFPNRPVGEQALYLHWHEHLEIIYMRSGQAVFDIGGRTYPAEAGDLLFVNSRELHSGFSVNNTRVEFHAIVFSPSLLGSQEPDPLHGQFVLPFLEGSRRFPGRIGRGDKLYRAFAGPVKAVLAEFERRQPGYELAIRAQLHLLLAAALRHQTGLGAPETGAQGQERKLQRFEKLFPYIKEHYPSRISVEEAASLVSMSPFHFCKTFKKLTGRTFVEFVNLHRVNEAERLLRETGLTVTEVAERVGFCSINYFDRTFKQYKHYNPSRCRRQERE</sequence>
<evidence type="ECO:0000256" key="2">
    <source>
        <dbReference type="ARBA" id="ARBA00023125"/>
    </source>
</evidence>
<dbReference type="RefSeq" id="WP_315605613.1">
    <property type="nucleotide sequence ID" value="NZ_CP130318.1"/>
</dbReference>
<accession>A0AA96LF22</accession>
<evidence type="ECO:0000256" key="1">
    <source>
        <dbReference type="ARBA" id="ARBA00023015"/>
    </source>
</evidence>
<dbReference type="GO" id="GO:0003700">
    <property type="term" value="F:DNA-binding transcription factor activity"/>
    <property type="evidence" value="ECO:0007669"/>
    <property type="project" value="InterPro"/>
</dbReference>
<dbReference type="Pfam" id="PF12833">
    <property type="entry name" value="HTH_18"/>
    <property type="match status" value="1"/>
</dbReference>